<feature type="transmembrane region" description="Helical" evidence="4">
    <location>
        <begin position="252"/>
        <end position="274"/>
    </location>
</feature>
<dbReference type="Gene3D" id="1.20.144.10">
    <property type="entry name" value="Phosphatidic acid phosphatase type 2/haloperoxidase"/>
    <property type="match status" value="1"/>
</dbReference>
<keyword evidence="4" id="KW-1133">Transmembrane helix</keyword>
<evidence type="ECO:0000256" key="3">
    <source>
        <dbReference type="ARBA" id="ARBA00047594"/>
    </source>
</evidence>
<comment type="caution">
    <text evidence="6">The sequence shown here is derived from an EMBL/GenBank/DDBJ whole genome shotgun (WGS) entry which is preliminary data.</text>
</comment>
<proteinExistence type="predicted"/>
<comment type="catalytic activity">
    <reaction evidence="3">
        <text>di-trans,octa-cis-undecaprenyl diphosphate + H2O = di-trans,octa-cis-undecaprenyl phosphate + phosphate + H(+)</text>
        <dbReference type="Rhea" id="RHEA:28094"/>
        <dbReference type="ChEBI" id="CHEBI:15377"/>
        <dbReference type="ChEBI" id="CHEBI:15378"/>
        <dbReference type="ChEBI" id="CHEBI:43474"/>
        <dbReference type="ChEBI" id="CHEBI:58405"/>
        <dbReference type="ChEBI" id="CHEBI:60392"/>
        <dbReference type="EC" id="3.6.1.27"/>
    </reaction>
</comment>
<dbReference type="PANTHER" id="PTHR14969:SF13">
    <property type="entry name" value="AT30094P"/>
    <property type="match status" value="1"/>
</dbReference>
<feature type="transmembrane region" description="Helical" evidence="4">
    <location>
        <begin position="100"/>
        <end position="118"/>
    </location>
</feature>
<dbReference type="PANTHER" id="PTHR14969">
    <property type="entry name" value="SPHINGOSINE-1-PHOSPHATE PHOSPHOHYDROLASE"/>
    <property type="match status" value="1"/>
</dbReference>
<keyword evidence="4" id="KW-0812">Transmembrane</keyword>
<reference evidence="6 7" key="1">
    <citation type="journal article" date="2020" name="Microorganisms">
        <title>Osmotic Adaptation and Compatible Solute Biosynthesis of Phototrophic Bacteria as Revealed from Genome Analyses.</title>
        <authorList>
            <person name="Imhoff J.F."/>
            <person name="Rahn T."/>
            <person name="Kunzel S."/>
            <person name="Keller A."/>
            <person name="Neulinger S.C."/>
        </authorList>
    </citation>
    <scope>NUCLEOTIDE SEQUENCE [LARGE SCALE GENOMIC DNA]</scope>
    <source>
        <strain evidence="6 7">DSM 21303</strain>
    </source>
</reference>
<dbReference type="GO" id="GO:0050380">
    <property type="term" value="F:undecaprenyl-diphosphatase activity"/>
    <property type="evidence" value="ECO:0007669"/>
    <property type="project" value="UniProtKB-EC"/>
</dbReference>
<evidence type="ECO:0000313" key="6">
    <source>
        <dbReference type="EMBL" id="MBK1643572.1"/>
    </source>
</evidence>
<evidence type="ECO:0000256" key="1">
    <source>
        <dbReference type="ARBA" id="ARBA00012374"/>
    </source>
</evidence>
<evidence type="ECO:0000313" key="7">
    <source>
        <dbReference type="Proteomes" id="UP001138802"/>
    </source>
</evidence>
<protein>
    <recommendedName>
        <fullName evidence="1">undecaprenyl-diphosphate phosphatase</fullName>
        <ecNumber evidence="1">3.6.1.27</ecNumber>
    </recommendedName>
    <alternativeName>
        <fullName evidence="2">Undecaprenyl pyrophosphate phosphatase</fullName>
    </alternativeName>
</protein>
<feature type="transmembrane region" description="Helical" evidence="4">
    <location>
        <begin position="228"/>
        <end position="246"/>
    </location>
</feature>
<gene>
    <name evidence="6" type="ORF">CKO25_02640</name>
</gene>
<evidence type="ECO:0000259" key="5">
    <source>
        <dbReference type="SMART" id="SM00014"/>
    </source>
</evidence>
<name>A0A9X0WF87_9GAMM</name>
<keyword evidence="7" id="KW-1185">Reference proteome</keyword>
<dbReference type="Pfam" id="PF01569">
    <property type="entry name" value="PAP2"/>
    <property type="match status" value="1"/>
</dbReference>
<dbReference type="Proteomes" id="UP001138802">
    <property type="component" value="Unassembled WGS sequence"/>
</dbReference>
<dbReference type="AlphaFoldDB" id="A0A9X0WF87"/>
<organism evidence="6 7">
    <name type="scientific">Thiocapsa imhoffii</name>
    <dbReference type="NCBI Taxonomy" id="382777"/>
    <lineage>
        <taxon>Bacteria</taxon>
        <taxon>Pseudomonadati</taxon>
        <taxon>Pseudomonadota</taxon>
        <taxon>Gammaproteobacteria</taxon>
        <taxon>Chromatiales</taxon>
        <taxon>Chromatiaceae</taxon>
        <taxon>Thiocapsa</taxon>
    </lineage>
</organism>
<evidence type="ECO:0000256" key="4">
    <source>
        <dbReference type="SAM" id="Phobius"/>
    </source>
</evidence>
<dbReference type="SUPFAM" id="SSF48317">
    <property type="entry name" value="Acid phosphatase/Vanadium-dependent haloperoxidase"/>
    <property type="match status" value="1"/>
</dbReference>
<feature type="transmembrane region" description="Helical" evidence="4">
    <location>
        <begin position="198"/>
        <end position="216"/>
    </location>
</feature>
<dbReference type="SMART" id="SM00014">
    <property type="entry name" value="acidPPc"/>
    <property type="match status" value="1"/>
</dbReference>
<feature type="transmembrane region" description="Helical" evidence="4">
    <location>
        <begin position="32"/>
        <end position="53"/>
    </location>
</feature>
<feature type="transmembrane region" description="Helical" evidence="4">
    <location>
        <begin position="148"/>
        <end position="167"/>
    </location>
</feature>
<accession>A0A9X0WF87</accession>
<dbReference type="RefSeq" id="WP_200386385.1">
    <property type="nucleotide sequence ID" value="NZ_NRSD01000002.1"/>
</dbReference>
<feature type="domain" description="Phosphatidic acid phosphatase type 2/haloperoxidase" evidence="5">
    <location>
        <begin position="101"/>
        <end position="213"/>
    </location>
</feature>
<dbReference type="EC" id="3.6.1.27" evidence="1"/>
<feature type="transmembrane region" description="Helical" evidence="4">
    <location>
        <begin position="73"/>
        <end position="93"/>
    </location>
</feature>
<evidence type="ECO:0000256" key="2">
    <source>
        <dbReference type="ARBA" id="ARBA00032707"/>
    </source>
</evidence>
<dbReference type="InterPro" id="IPR036938">
    <property type="entry name" value="PAP2/HPO_sf"/>
</dbReference>
<dbReference type="InterPro" id="IPR000326">
    <property type="entry name" value="PAP2/HPO"/>
</dbReference>
<sequence>MSGDWLEFWRRDLGQTLIRHAETNRTSSVSGVAWLLPGALVALTVGVLLYGAYGYEAGFTRINQAAAVAPDWLWQWLTVLGDERVAFALALLFAWRYPRLLWALLIGAVIAALISRGLKIWVDSARPPAVLAADSFNLIGASRSRTSFPSGHTTTAAVFFGALLSIAGTWKTRLILVLLAIVVGISRVAVGVHWPIDVAAGLAIGAVAAWVGLRLAAHWPGPATNRGVHLFIVVVGVILTLTLFFSDGGYPAAAGLQMLIAVGVLLILIAQYLIGPWQRYRQALY</sequence>
<feature type="transmembrane region" description="Helical" evidence="4">
    <location>
        <begin position="174"/>
        <end position="192"/>
    </location>
</feature>
<keyword evidence="4" id="KW-0472">Membrane</keyword>
<dbReference type="EMBL" id="NRSD01000002">
    <property type="protein sequence ID" value="MBK1643572.1"/>
    <property type="molecule type" value="Genomic_DNA"/>
</dbReference>